<name>C3YMJ4_BRAFL</name>
<dbReference type="AlphaFoldDB" id="C3YMJ4"/>
<reference evidence="1" key="1">
    <citation type="journal article" date="2008" name="Nature">
        <title>The amphioxus genome and the evolution of the chordate karyotype.</title>
        <authorList>
            <consortium name="US DOE Joint Genome Institute (JGI-PGF)"/>
            <person name="Putnam N.H."/>
            <person name="Butts T."/>
            <person name="Ferrier D.E.K."/>
            <person name="Furlong R.F."/>
            <person name="Hellsten U."/>
            <person name="Kawashima T."/>
            <person name="Robinson-Rechavi M."/>
            <person name="Shoguchi E."/>
            <person name="Terry A."/>
            <person name="Yu J.-K."/>
            <person name="Benito-Gutierrez E.L."/>
            <person name="Dubchak I."/>
            <person name="Garcia-Fernandez J."/>
            <person name="Gibson-Brown J.J."/>
            <person name="Grigoriev I.V."/>
            <person name="Horton A.C."/>
            <person name="de Jong P.J."/>
            <person name="Jurka J."/>
            <person name="Kapitonov V.V."/>
            <person name="Kohara Y."/>
            <person name="Kuroki Y."/>
            <person name="Lindquist E."/>
            <person name="Lucas S."/>
            <person name="Osoegawa K."/>
            <person name="Pennacchio L.A."/>
            <person name="Salamov A.A."/>
            <person name="Satou Y."/>
            <person name="Sauka-Spengler T."/>
            <person name="Schmutz J."/>
            <person name="Shin-I T."/>
            <person name="Toyoda A."/>
            <person name="Bronner-Fraser M."/>
            <person name="Fujiyama A."/>
            <person name="Holland L.Z."/>
            <person name="Holland P.W.H."/>
            <person name="Satoh N."/>
            <person name="Rokhsar D.S."/>
        </authorList>
    </citation>
    <scope>NUCLEOTIDE SEQUENCE [LARGE SCALE GENOMIC DNA]</scope>
    <source>
        <strain evidence="1">S238N-H82</strain>
        <tissue evidence="1">Testes</tissue>
    </source>
</reference>
<organism>
    <name type="scientific">Branchiostoma floridae</name>
    <name type="common">Florida lancelet</name>
    <name type="synonym">Amphioxus</name>
    <dbReference type="NCBI Taxonomy" id="7739"/>
    <lineage>
        <taxon>Eukaryota</taxon>
        <taxon>Metazoa</taxon>
        <taxon>Chordata</taxon>
        <taxon>Cephalochordata</taxon>
        <taxon>Leptocardii</taxon>
        <taxon>Amphioxiformes</taxon>
        <taxon>Branchiostomatidae</taxon>
        <taxon>Branchiostoma</taxon>
    </lineage>
</organism>
<dbReference type="InParanoid" id="C3YMJ4"/>
<dbReference type="EMBL" id="GG666530">
    <property type="protein sequence ID" value="EEN58490.1"/>
    <property type="molecule type" value="Genomic_DNA"/>
</dbReference>
<gene>
    <name evidence="1" type="ORF">BRAFLDRAFT_86862</name>
</gene>
<protein>
    <submittedName>
        <fullName evidence="1">Uncharacterized protein</fullName>
    </submittedName>
</protein>
<sequence>MTRKDRAFISRLLSPTGSTGQILHVRSASETGFESSNPGCCCSEGSRVRILLVRFLEPKVNSSNPFVRFWNRVREFESRLLLLIGPRVQIKFVRFWNRVREFESRPFVRRLEQGSRVRKPSVCSASGTGFESSNRDCCSSARCRRGLQSPELTVHHGSSG</sequence>
<accession>C3YMJ4</accession>
<evidence type="ECO:0000313" key="1">
    <source>
        <dbReference type="EMBL" id="EEN58490.1"/>
    </source>
</evidence>
<proteinExistence type="predicted"/>